<evidence type="ECO:0000313" key="1">
    <source>
        <dbReference type="EMBL" id="TDU88094.1"/>
    </source>
</evidence>
<proteinExistence type="predicted"/>
<accession>A0A4R7T865</accession>
<dbReference type="RefSeq" id="WP_133977775.1">
    <property type="nucleotide sequence ID" value="NZ_SOCE01000001.1"/>
</dbReference>
<dbReference type="OrthoDB" id="9804685at2"/>
<name>A0A4R7T865_9ACTN</name>
<protein>
    <recommendedName>
        <fullName evidence="3">PRC-barrel domain protein</fullName>
    </recommendedName>
</protein>
<organism evidence="1 2">
    <name type="scientific">Kribbella voronezhensis</name>
    <dbReference type="NCBI Taxonomy" id="2512212"/>
    <lineage>
        <taxon>Bacteria</taxon>
        <taxon>Bacillati</taxon>
        <taxon>Actinomycetota</taxon>
        <taxon>Actinomycetes</taxon>
        <taxon>Propionibacteriales</taxon>
        <taxon>Kribbellaceae</taxon>
        <taxon>Kribbella</taxon>
    </lineage>
</organism>
<dbReference type="EMBL" id="SOCE01000001">
    <property type="protein sequence ID" value="TDU88094.1"/>
    <property type="molecule type" value="Genomic_DNA"/>
</dbReference>
<gene>
    <name evidence="1" type="ORF">EV138_1634</name>
</gene>
<comment type="caution">
    <text evidence="1">The sequence shown here is derived from an EMBL/GenBank/DDBJ whole genome shotgun (WGS) entry which is preliminary data.</text>
</comment>
<evidence type="ECO:0008006" key="3">
    <source>
        <dbReference type="Google" id="ProtNLM"/>
    </source>
</evidence>
<reference evidence="1 2" key="1">
    <citation type="submission" date="2019-03" db="EMBL/GenBank/DDBJ databases">
        <title>Genomic Encyclopedia of Type Strains, Phase III (KMG-III): the genomes of soil and plant-associated and newly described type strains.</title>
        <authorList>
            <person name="Whitman W."/>
        </authorList>
    </citation>
    <scope>NUCLEOTIDE SEQUENCE [LARGE SCALE GENOMIC DNA]</scope>
    <source>
        <strain evidence="1 2">VKM Ac-2575</strain>
    </source>
</reference>
<keyword evidence="2" id="KW-1185">Reference proteome</keyword>
<evidence type="ECO:0000313" key="2">
    <source>
        <dbReference type="Proteomes" id="UP000295151"/>
    </source>
</evidence>
<dbReference type="AlphaFoldDB" id="A0A4R7T865"/>
<sequence length="120" mass="13594">MRLSELLGVRVVGAHGNNIGTVADVRLVQDGPLQQSKQAALRVDGLIVVERRVTRLFGYERHVGPALLRRIIHSRLGAVRYLPWQDIEHLSPDVVRCRSAELQLFEELPDRLDQHPLPSH</sequence>
<dbReference type="Proteomes" id="UP000295151">
    <property type="component" value="Unassembled WGS sequence"/>
</dbReference>